<evidence type="ECO:0000256" key="5">
    <source>
        <dbReference type="SAM" id="Phobius"/>
    </source>
</evidence>
<name>A0A1M5D6Z4_9RHOB</name>
<keyword evidence="3 5" id="KW-1133">Transmembrane helix</keyword>
<evidence type="ECO:0000256" key="3">
    <source>
        <dbReference type="ARBA" id="ARBA00022989"/>
    </source>
</evidence>
<dbReference type="GO" id="GO:0012505">
    <property type="term" value="C:endomembrane system"/>
    <property type="evidence" value="ECO:0007669"/>
    <property type="project" value="UniProtKB-SubCell"/>
</dbReference>
<feature type="domain" description="DUF202" evidence="6">
    <location>
        <begin position="47"/>
        <end position="109"/>
    </location>
</feature>
<gene>
    <name evidence="7" type="ORF">SAMN05444273_108119</name>
</gene>
<evidence type="ECO:0000259" key="6">
    <source>
        <dbReference type="Pfam" id="PF02656"/>
    </source>
</evidence>
<reference evidence="8" key="1">
    <citation type="submission" date="2016-11" db="EMBL/GenBank/DDBJ databases">
        <authorList>
            <person name="Varghese N."/>
            <person name="Submissions S."/>
        </authorList>
    </citation>
    <scope>NUCLEOTIDE SEQUENCE [LARGE SCALE GENOMIC DNA]</scope>
    <source>
        <strain evidence="8">DSM 100566</strain>
    </source>
</reference>
<dbReference type="EMBL" id="FQUV01000008">
    <property type="protein sequence ID" value="SHF62768.1"/>
    <property type="molecule type" value="Genomic_DNA"/>
</dbReference>
<protein>
    <submittedName>
        <fullName evidence="7">Putative membrane protein</fullName>
    </submittedName>
</protein>
<feature type="transmembrane region" description="Helical" evidence="5">
    <location>
        <begin position="130"/>
        <end position="148"/>
    </location>
</feature>
<dbReference type="InterPro" id="IPR003807">
    <property type="entry name" value="DUF202"/>
</dbReference>
<dbReference type="Proteomes" id="UP000184144">
    <property type="component" value="Unassembled WGS sequence"/>
</dbReference>
<organism evidence="7 8">
    <name type="scientific">Litoreibacter ascidiaceicola</name>
    <dbReference type="NCBI Taxonomy" id="1486859"/>
    <lineage>
        <taxon>Bacteria</taxon>
        <taxon>Pseudomonadati</taxon>
        <taxon>Pseudomonadota</taxon>
        <taxon>Alphaproteobacteria</taxon>
        <taxon>Rhodobacterales</taxon>
        <taxon>Roseobacteraceae</taxon>
        <taxon>Litoreibacter</taxon>
    </lineage>
</organism>
<keyword evidence="4 5" id="KW-0472">Membrane</keyword>
<keyword evidence="2 5" id="KW-0812">Transmembrane</keyword>
<evidence type="ECO:0000256" key="4">
    <source>
        <dbReference type="ARBA" id="ARBA00023136"/>
    </source>
</evidence>
<comment type="subcellular location">
    <subcellularLocation>
        <location evidence="1">Endomembrane system</location>
        <topology evidence="1">Multi-pass membrane protein</topology>
    </subcellularLocation>
</comment>
<feature type="transmembrane region" description="Helical" evidence="5">
    <location>
        <begin position="56"/>
        <end position="78"/>
    </location>
</feature>
<dbReference type="AlphaFoldDB" id="A0A1M5D6Z4"/>
<evidence type="ECO:0000313" key="8">
    <source>
        <dbReference type="Proteomes" id="UP000184144"/>
    </source>
</evidence>
<sequence>MSNLSPSAPDLWRAFFFPSPLEALSLPIMSKDNQDLAEERTDWAEDRTIMANERTFASWMGTGLGAIGVAIGLKAVFGDFDPTWAAKAVASMFLIVAILIFWSAQRQATKTWDRLNETNAEATPSRNFRFLALLMSLAAAAVGAVLWSL</sequence>
<evidence type="ECO:0000313" key="7">
    <source>
        <dbReference type="EMBL" id="SHF62768.1"/>
    </source>
</evidence>
<accession>A0A1M5D6Z4</accession>
<keyword evidence="8" id="KW-1185">Reference proteome</keyword>
<evidence type="ECO:0000256" key="1">
    <source>
        <dbReference type="ARBA" id="ARBA00004127"/>
    </source>
</evidence>
<evidence type="ECO:0000256" key="2">
    <source>
        <dbReference type="ARBA" id="ARBA00022692"/>
    </source>
</evidence>
<feature type="transmembrane region" description="Helical" evidence="5">
    <location>
        <begin position="84"/>
        <end position="104"/>
    </location>
</feature>
<dbReference type="Pfam" id="PF02656">
    <property type="entry name" value="DUF202"/>
    <property type="match status" value="1"/>
</dbReference>
<proteinExistence type="predicted"/>
<dbReference type="STRING" id="1486859.SAMN05444273_108119"/>